<feature type="repeat" description="WD" evidence="3">
    <location>
        <begin position="1083"/>
        <end position="1124"/>
    </location>
</feature>
<dbReference type="PRINTS" id="PR00320">
    <property type="entry name" value="GPROTEINBRPT"/>
</dbReference>
<dbReference type="InterPro" id="IPR049052">
    <property type="entry name" value="nSTAND1"/>
</dbReference>
<feature type="repeat" description="WD" evidence="3">
    <location>
        <begin position="685"/>
        <end position="726"/>
    </location>
</feature>
<protein>
    <submittedName>
        <fullName evidence="5">WD40 repeat protein/transcriptional regulator with XRE-family HTH domain</fullName>
    </submittedName>
</protein>
<dbReference type="SUPFAM" id="SSF47413">
    <property type="entry name" value="lambda repressor-like DNA-binding domains"/>
    <property type="match status" value="1"/>
</dbReference>
<keyword evidence="2" id="KW-0677">Repeat</keyword>
<organism evidence="5 6">
    <name type="scientific">Crossiella cryophila</name>
    <dbReference type="NCBI Taxonomy" id="43355"/>
    <lineage>
        <taxon>Bacteria</taxon>
        <taxon>Bacillati</taxon>
        <taxon>Actinomycetota</taxon>
        <taxon>Actinomycetes</taxon>
        <taxon>Pseudonocardiales</taxon>
        <taxon>Pseudonocardiaceae</taxon>
        <taxon>Crossiella</taxon>
    </lineage>
</organism>
<evidence type="ECO:0000313" key="6">
    <source>
        <dbReference type="Proteomes" id="UP000533598"/>
    </source>
</evidence>
<dbReference type="PROSITE" id="PS00678">
    <property type="entry name" value="WD_REPEATS_1"/>
    <property type="match status" value="9"/>
</dbReference>
<dbReference type="InterPro" id="IPR015943">
    <property type="entry name" value="WD40/YVTN_repeat-like_dom_sf"/>
</dbReference>
<dbReference type="RefSeq" id="WP_312988490.1">
    <property type="nucleotide sequence ID" value="NZ_BAAAUI010000009.1"/>
</dbReference>
<dbReference type="SUPFAM" id="SSF52540">
    <property type="entry name" value="P-loop containing nucleoside triphosphate hydrolases"/>
    <property type="match status" value="1"/>
</dbReference>
<feature type="repeat" description="WD" evidence="3">
    <location>
        <begin position="820"/>
        <end position="861"/>
    </location>
</feature>
<feature type="repeat" description="WD" evidence="3">
    <location>
        <begin position="1173"/>
        <end position="1214"/>
    </location>
</feature>
<dbReference type="Pfam" id="PF00400">
    <property type="entry name" value="WD40"/>
    <property type="match status" value="14"/>
</dbReference>
<gene>
    <name evidence="5" type="ORF">HNR67_006385</name>
</gene>
<dbReference type="EMBL" id="JACHMH010000001">
    <property type="protein sequence ID" value="MBB4680267.1"/>
    <property type="molecule type" value="Genomic_DNA"/>
</dbReference>
<dbReference type="InterPro" id="IPR019775">
    <property type="entry name" value="WD40_repeat_CS"/>
</dbReference>
<feature type="repeat" description="WD" evidence="3">
    <location>
        <begin position="775"/>
        <end position="809"/>
    </location>
</feature>
<dbReference type="InterPro" id="IPR036322">
    <property type="entry name" value="WD40_repeat_dom_sf"/>
</dbReference>
<dbReference type="GO" id="GO:0003677">
    <property type="term" value="F:DNA binding"/>
    <property type="evidence" value="ECO:0007669"/>
    <property type="project" value="InterPro"/>
</dbReference>
<evidence type="ECO:0000256" key="2">
    <source>
        <dbReference type="ARBA" id="ARBA00022737"/>
    </source>
</evidence>
<feature type="repeat" description="WD" evidence="3">
    <location>
        <begin position="640"/>
        <end position="681"/>
    </location>
</feature>
<evidence type="ECO:0000259" key="4">
    <source>
        <dbReference type="SMART" id="SM00530"/>
    </source>
</evidence>
<feature type="repeat" description="WD" evidence="3">
    <location>
        <begin position="993"/>
        <end position="1027"/>
    </location>
</feature>
<evidence type="ECO:0000256" key="3">
    <source>
        <dbReference type="PROSITE-ProRule" id="PRU00221"/>
    </source>
</evidence>
<dbReference type="Pfam" id="PF20703">
    <property type="entry name" value="nSTAND1"/>
    <property type="match status" value="1"/>
</dbReference>
<feature type="repeat" description="WD" evidence="3">
    <location>
        <begin position="948"/>
        <end position="981"/>
    </location>
</feature>
<dbReference type="Gene3D" id="2.130.10.10">
    <property type="entry name" value="YVTN repeat-like/Quinoprotein amine dehydrogenase"/>
    <property type="match status" value="5"/>
</dbReference>
<feature type="domain" description="HTH cro/C1-type" evidence="4">
    <location>
        <begin position="21"/>
        <end position="77"/>
    </location>
</feature>
<feature type="repeat" description="WD" evidence="3">
    <location>
        <begin position="1038"/>
        <end position="1079"/>
    </location>
</feature>
<accession>A0A7W7CG24</accession>
<dbReference type="Pfam" id="PF13560">
    <property type="entry name" value="HTH_31"/>
    <property type="match status" value="1"/>
</dbReference>
<dbReference type="InterPro" id="IPR001387">
    <property type="entry name" value="Cro/C1-type_HTH"/>
</dbReference>
<dbReference type="PROSITE" id="PS50294">
    <property type="entry name" value="WD_REPEATS_REGION"/>
    <property type="match status" value="12"/>
</dbReference>
<reference evidence="5 6" key="1">
    <citation type="submission" date="2020-08" db="EMBL/GenBank/DDBJ databases">
        <title>Sequencing the genomes of 1000 actinobacteria strains.</title>
        <authorList>
            <person name="Klenk H.-P."/>
        </authorList>
    </citation>
    <scope>NUCLEOTIDE SEQUENCE [LARGE SCALE GENOMIC DNA]</scope>
    <source>
        <strain evidence="5 6">DSM 44230</strain>
    </source>
</reference>
<dbReference type="InterPro" id="IPR027417">
    <property type="entry name" value="P-loop_NTPase"/>
</dbReference>
<dbReference type="CDD" id="cd00200">
    <property type="entry name" value="WD40"/>
    <property type="match status" value="3"/>
</dbReference>
<evidence type="ECO:0000313" key="5">
    <source>
        <dbReference type="EMBL" id="MBB4680267.1"/>
    </source>
</evidence>
<feature type="repeat" description="WD" evidence="3">
    <location>
        <begin position="730"/>
        <end position="771"/>
    </location>
</feature>
<dbReference type="InterPro" id="IPR001680">
    <property type="entry name" value="WD40_rpt"/>
</dbReference>
<dbReference type="SMART" id="SM00530">
    <property type="entry name" value="HTH_XRE"/>
    <property type="match status" value="1"/>
</dbReference>
<dbReference type="InterPro" id="IPR010982">
    <property type="entry name" value="Lambda_DNA-bd_dom_sf"/>
</dbReference>
<evidence type="ECO:0000256" key="1">
    <source>
        <dbReference type="ARBA" id="ARBA00022574"/>
    </source>
</evidence>
<keyword evidence="6" id="KW-1185">Reference proteome</keyword>
<dbReference type="CDD" id="cd00093">
    <property type="entry name" value="HTH_XRE"/>
    <property type="match status" value="1"/>
</dbReference>
<proteinExistence type="predicted"/>
<dbReference type="PANTHER" id="PTHR22847">
    <property type="entry name" value="WD40 REPEAT PROTEIN"/>
    <property type="match status" value="1"/>
</dbReference>
<feature type="repeat" description="WD" evidence="3">
    <location>
        <begin position="865"/>
        <end position="899"/>
    </location>
</feature>
<dbReference type="SMART" id="SM00320">
    <property type="entry name" value="WD40"/>
    <property type="match status" value="14"/>
</dbReference>
<dbReference type="AlphaFoldDB" id="A0A7W7CG24"/>
<feature type="repeat" description="WD" evidence="3">
    <location>
        <begin position="903"/>
        <end position="944"/>
    </location>
</feature>
<dbReference type="Proteomes" id="UP000533598">
    <property type="component" value="Unassembled WGS sequence"/>
</dbReference>
<sequence>MPRPELPVDPDAGELQRFAFELRRLREKAGNPSYRDLARLVHYSVSTLSEAARGRKLPSLAVTLAYVRACGGEEAEWEARWRELAKEIDQDALAGLAAEELNAPYVGLTAYGPGDADRFFGREVLVNQVLELLAVRALVVVVGASGSGKSSVLRAGVLPRLEHGVLLTPGPHPMDEVEFLLDGSRPLDAELVLVVDQFEELFTRCHDPAERQRFVTALTSAAATTDGRVKVVIGLRADFYAHCARYPELAEALQDGQILAAPMSVEQLRQAITRPAVNAGCAVETALVTRLVSEASGQPGVLPLLSHALVETWRRRRGNTLTLAGYEASGGIEGAIGQTAESVYDSFTDSQQDLARQVFLRLIELGEGTEDTKRRVARTELDTGEPELTVVLERLAQARLLTLNQDHADLAHEAIIRCWPRLREWLTEDRDGLRTARRLGEAAEEWVRLDRDPGALYRGAQLALATDWARRGPDRVLNRGEQDFLAASTAAEDKEELVQRHRDRRLRQLVALLTTLLLLTGTATGFAVWAEQRTSAQRTSALVQKAVVQAEALRATNPALSWQLRLAAYRADPARESADSLLSTSAEPFTTIIGPHSRATSATLFHPTEPLLVIGGADDDRVVRLWDVRDRHRPKLVSTMEGHHAGLHNAAWSKDGRMLATAALDRTARLWDLSDPRRPRALGLLAGHSGNVEDVDFSPDGKQLVTVAVDKTMRIWDIANPDRPQLLSVTEAHTDLIHAVGYSPVRPLLATAGWDGLVKLWDISDPRRPREIPFPGRHADGVQDTVFSADGGVLATAGTDRLIKLWDVRDPARPVELSTMAGHTQAVHALTFAPGGTALASTSGDASTRLWDITDPRKPRELAVVRGHTDAVWRASFSPDGITLATSSDDRTVKLADLRRQGLPQHGDAISSMAYSPNGRLVVTSGSDRIPAIWQITDDNLVEPVARLPEHGSPVDSVAISNDGRHLFTASLDRTVRVWDLADPARPKLLSSLVGHENAVDTVAVHPDGTLVATSSWDNRIGLWDLKDPAKPGKPIMLVEHNGDVLDVNFSPDGKLLASAGLDGTVRLWDLTDRTAPREVASLRDHPGGATGAVFSPNSKNLVTFGNDHRLQIWDITEPARASVLAEIGDSGSTVQSVAFSPDGRTLAVAGNEGLIRLHNVADPAKPAEFATLSGHSNTVYQAQFSPDGSKVASVSADRTLRIWDIDTERAAARICAMAYPRITEQQWEKYLPGLDFEPPCPG</sequence>
<dbReference type="InterPro" id="IPR020472">
    <property type="entry name" value="WD40_PAC1"/>
</dbReference>
<dbReference type="SUPFAM" id="SSF50978">
    <property type="entry name" value="WD40 repeat-like"/>
    <property type="match status" value="2"/>
</dbReference>
<comment type="caution">
    <text evidence="5">The sequence shown here is derived from an EMBL/GenBank/DDBJ whole genome shotgun (WGS) entry which is preliminary data.</text>
</comment>
<keyword evidence="1 3" id="KW-0853">WD repeat</keyword>
<dbReference type="PANTHER" id="PTHR22847:SF637">
    <property type="entry name" value="WD REPEAT DOMAIN 5B"/>
    <property type="match status" value="1"/>
</dbReference>
<dbReference type="PROSITE" id="PS50082">
    <property type="entry name" value="WD_REPEATS_2"/>
    <property type="match status" value="12"/>
</dbReference>
<name>A0A7W7CG24_9PSEU</name>